<gene>
    <name evidence="1" type="ORF">SAJA_02090</name>
</gene>
<proteinExistence type="predicted"/>
<dbReference type="OrthoDB" id="9926217at2"/>
<evidence type="ECO:0008006" key="3">
    <source>
        <dbReference type="Google" id="ProtNLM"/>
    </source>
</evidence>
<dbReference type="AlphaFoldDB" id="A0A423Q154"/>
<name>A0A423Q154_9GAMM</name>
<dbReference type="Proteomes" id="UP000285310">
    <property type="component" value="Unassembled WGS sequence"/>
</dbReference>
<dbReference type="EMBL" id="AYKG01000003">
    <property type="protein sequence ID" value="ROO31983.1"/>
    <property type="molecule type" value="Genomic_DNA"/>
</dbReference>
<evidence type="ECO:0000313" key="2">
    <source>
        <dbReference type="Proteomes" id="UP000285310"/>
    </source>
</evidence>
<comment type="caution">
    <text evidence="1">The sequence shown here is derived from an EMBL/GenBank/DDBJ whole genome shotgun (WGS) entry which is preliminary data.</text>
</comment>
<accession>A0A423Q154</accession>
<dbReference type="InParanoid" id="A0A423Q154"/>
<reference evidence="1 2" key="1">
    <citation type="submission" date="2013-10" db="EMBL/GenBank/DDBJ databases">
        <title>Salinisphaera japonica YTM-1 Genome Sequencing.</title>
        <authorList>
            <person name="Lai Q."/>
            <person name="Li C."/>
            <person name="Shao Z."/>
        </authorList>
    </citation>
    <scope>NUCLEOTIDE SEQUENCE [LARGE SCALE GENOMIC DNA]</scope>
    <source>
        <strain evidence="1 2">YTM-1</strain>
    </source>
</reference>
<protein>
    <recommendedName>
        <fullName evidence="3">SPOR domain-containing protein</fullName>
    </recommendedName>
</protein>
<sequence length="63" mass="6981">MAGNVIDRAFYVAEARTTPGGQRITEHASGRFDDADEARQACIAMRHAEPERSLHCVEVTSYD</sequence>
<organism evidence="1 2">
    <name type="scientific">Salinisphaera japonica YTM-1</name>
    <dbReference type="NCBI Taxonomy" id="1209778"/>
    <lineage>
        <taxon>Bacteria</taxon>
        <taxon>Pseudomonadati</taxon>
        <taxon>Pseudomonadota</taxon>
        <taxon>Gammaproteobacteria</taxon>
        <taxon>Salinisphaerales</taxon>
        <taxon>Salinisphaeraceae</taxon>
        <taxon>Salinisphaera</taxon>
    </lineage>
</organism>
<dbReference type="RefSeq" id="WP_123656997.1">
    <property type="nucleotide sequence ID" value="NZ_AYKG01000003.1"/>
</dbReference>
<keyword evidence="2" id="KW-1185">Reference proteome</keyword>
<evidence type="ECO:0000313" key="1">
    <source>
        <dbReference type="EMBL" id="ROO31983.1"/>
    </source>
</evidence>